<protein>
    <recommendedName>
        <fullName evidence="4">Phytanoyl-CoA dioxygenase</fullName>
    </recommendedName>
</protein>
<reference evidence="2 3" key="1">
    <citation type="journal article" date="2022" name="Int. J. Syst. Evol. Microbiol.">
        <title>Flavobacterium ammonificans sp. nov. and Flavobacterium ammoniigenes sp. nov., ammonifying bacteria isolated from surface river water.</title>
        <authorList>
            <person name="Watanabe K."/>
            <person name="Kitamura T."/>
            <person name="Ogata Y."/>
            <person name="Shindo C."/>
            <person name="Suda W."/>
        </authorList>
    </citation>
    <scope>NUCLEOTIDE SEQUENCE [LARGE SCALE GENOMIC DNA]</scope>
    <source>
        <strain evidence="2 3">GENT11</strain>
    </source>
</reference>
<dbReference type="PANTHER" id="PTHR20883:SF48">
    <property type="entry name" value="ECTOINE DIOXYGENASE"/>
    <property type="match status" value="1"/>
</dbReference>
<dbReference type="Pfam" id="PF05721">
    <property type="entry name" value="PhyH"/>
    <property type="match status" value="1"/>
</dbReference>
<dbReference type="InterPro" id="IPR008775">
    <property type="entry name" value="Phytyl_CoA_dOase-like"/>
</dbReference>
<evidence type="ECO:0000313" key="3">
    <source>
        <dbReference type="Proteomes" id="UP001319865"/>
    </source>
</evidence>
<dbReference type="RefSeq" id="WP_229329038.1">
    <property type="nucleotide sequence ID" value="NZ_AP025183.1"/>
</dbReference>
<keyword evidence="3" id="KW-1185">Reference proteome</keyword>
<dbReference type="EMBL" id="AP025183">
    <property type="protein sequence ID" value="BDB52998.1"/>
    <property type="molecule type" value="Genomic_DNA"/>
</dbReference>
<evidence type="ECO:0008006" key="4">
    <source>
        <dbReference type="Google" id="ProtNLM"/>
    </source>
</evidence>
<evidence type="ECO:0000256" key="1">
    <source>
        <dbReference type="ARBA" id="ARBA00001954"/>
    </source>
</evidence>
<dbReference type="Proteomes" id="UP001319865">
    <property type="component" value="Chromosome"/>
</dbReference>
<accession>A0ABM7V052</accession>
<gene>
    <name evidence="2" type="ORF">GENT11_13100</name>
</gene>
<comment type="cofactor">
    <cofactor evidence="1">
        <name>Fe(2+)</name>
        <dbReference type="ChEBI" id="CHEBI:29033"/>
    </cofactor>
</comment>
<dbReference type="Gene3D" id="2.60.120.620">
    <property type="entry name" value="q2cbj1_9rhob like domain"/>
    <property type="match status" value="1"/>
</dbReference>
<evidence type="ECO:0000313" key="2">
    <source>
        <dbReference type="EMBL" id="BDB52998.1"/>
    </source>
</evidence>
<reference evidence="2 3" key="2">
    <citation type="journal article" date="2022" name="Microorganisms">
        <title>Complete Genome Sequences of Two Flavobacterium ammonificans Strains and a Flavobacterium ammoniigenes Strain of Ammonifying Bacterioplankton Isolated from Surface River Water.</title>
        <authorList>
            <person name="Suda W."/>
            <person name="Ogata Y."/>
            <person name="Shindo C."/>
            <person name="Watanabe K."/>
        </authorList>
    </citation>
    <scope>NUCLEOTIDE SEQUENCE [LARGE SCALE GENOMIC DNA]</scope>
    <source>
        <strain evidence="2 3">GENT11</strain>
    </source>
</reference>
<proteinExistence type="predicted"/>
<dbReference type="PANTHER" id="PTHR20883">
    <property type="entry name" value="PHYTANOYL-COA DIOXYGENASE DOMAIN CONTAINING 1"/>
    <property type="match status" value="1"/>
</dbReference>
<name>A0ABM7V052_9FLAO</name>
<sequence>MNTPWVESPFFKELLDSKNLSEKNKQLAIDYNENGFIVIPNLIPESLIDEIKSDMDNKGYNPEFKMENQRDHVRIQDLWMYSESTKNVACNTEIASILEMLYEREPIPFQTLNFRVGSQQRAHSDTIHFSSIPAKFMCGVWVALEDITPENGAVFYYPKSQNLPEYNFSHFKSTPVDTAYSDYIEYEDFIEKIVEVHQFEKKPFYAKKGDVLIWSSNIIHGGSKVLNEQASRYSMVTHYYFKDCIYYTPMLSNMVTNELFLRNNLVDIKTGEKVVQSFNGTIINSYKTGPDKYILNDRLQTSPQFNPPTKKSKIHQLLNQLGLVE</sequence>
<organism evidence="2 3">
    <name type="scientific">Flavobacterium ammonificans</name>
    <dbReference type="NCBI Taxonomy" id="1751056"/>
    <lineage>
        <taxon>Bacteria</taxon>
        <taxon>Pseudomonadati</taxon>
        <taxon>Bacteroidota</taxon>
        <taxon>Flavobacteriia</taxon>
        <taxon>Flavobacteriales</taxon>
        <taxon>Flavobacteriaceae</taxon>
        <taxon>Flavobacterium</taxon>
    </lineage>
</organism>
<dbReference type="SUPFAM" id="SSF51197">
    <property type="entry name" value="Clavaminate synthase-like"/>
    <property type="match status" value="1"/>
</dbReference>